<sequence length="137" mass="16043">MAYFSVFGDEFALEVVTDILSIEPTKTYKKGDIIEKINNPNLVSTKIRRRKETVWTLSTGYQESYDINNQLNTILKSLEGKTKELKQLKEKYSLEFLFMIVIQVENDEKPAMYLQKNIIDFSSLIQAEIHFDLYIFS</sequence>
<dbReference type="Proteomes" id="UP000064189">
    <property type="component" value="Unassembled WGS sequence"/>
</dbReference>
<dbReference type="InterPro" id="IPR025459">
    <property type="entry name" value="DUF4279"/>
</dbReference>
<keyword evidence="1" id="KW-0175">Coiled coil</keyword>
<dbReference type="EMBL" id="LNNH01000010">
    <property type="protein sequence ID" value="KWW21932.1"/>
    <property type="molecule type" value="Genomic_DNA"/>
</dbReference>
<dbReference type="AlphaFoldDB" id="A0A120GQW4"/>
<reference evidence="2 3" key="1">
    <citation type="submission" date="2015-11" db="EMBL/GenBank/DDBJ databases">
        <title>Genome Sequence of Bacillus simplex strain VanAntwerpen2.</title>
        <authorList>
            <person name="Couger M.B."/>
        </authorList>
    </citation>
    <scope>NUCLEOTIDE SEQUENCE [LARGE SCALE GENOMIC DNA]</scope>
    <source>
        <strain evidence="2 3">VanAntwerpen02</strain>
    </source>
</reference>
<proteinExistence type="predicted"/>
<dbReference type="RefSeq" id="WP_061140932.1">
    <property type="nucleotide sequence ID" value="NZ_LNNH01000010.1"/>
</dbReference>
<organism evidence="2 3">
    <name type="scientific">Peribacillus simplex</name>
    <dbReference type="NCBI Taxonomy" id="1478"/>
    <lineage>
        <taxon>Bacteria</taxon>
        <taxon>Bacillati</taxon>
        <taxon>Bacillota</taxon>
        <taxon>Bacilli</taxon>
        <taxon>Bacillales</taxon>
        <taxon>Bacillaceae</taxon>
        <taxon>Peribacillus</taxon>
    </lineage>
</organism>
<gene>
    <name evidence="2" type="ORF">AS888_05470</name>
</gene>
<comment type="caution">
    <text evidence="2">The sequence shown here is derived from an EMBL/GenBank/DDBJ whole genome shotgun (WGS) entry which is preliminary data.</text>
</comment>
<name>A0A120GQW4_9BACI</name>
<keyword evidence="3" id="KW-1185">Reference proteome</keyword>
<protein>
    <recommendedName>
        <fullName evidence="4">DUF4279 domain-containing protein</fullName>
    </recommendedName>
</protein>
<evidence type="ECO:0000313" key="2">
    <source>
        <dbReference type="EMBL" id="KWW21932.1"/>
    </source>
</evidence>
<evidence type="ECO:0000313" key="3">
    <source>
        <dbReference type="Proteomes" id="UP000064189"/>
    </source>
</evidence>
<evidence type="ECO:0000256" key="1">
    <source>
        <dbReference type="SAM" id="Coils"/>
    </source>
</evidence>
<dbReference type="Pfam" id="PF14106">
    <property type="entry name" value="DUF4279"/>
    <property type="match status" value="1"/>
</dbReference>
<accession>A0A120GQW4</accession>
<feature type="coiled-coil region" evidence="1">
    <location>
        <begin position="68"/>
        <end position="95"/>
    </location>
</feature>
<evidence type="ECO:0008006" key="4">
    <source>
        <dbReference type="Google" id="ProtNLM"/>
    </source>
</evidence>